<protein>
    <submittedName>
        <fullName evidence="3">Uncharacterized protein</fullName>
    </submittedName>
</protein>
<evidence type="ECO:0000256" key="1">
    <source>
        <dbReference type="SAM" id="MobiDB-lite"/>
    </source>
</evidence>
<evidence type="ECO:0000256" key="2">
    <source>
        <dbReference type="SAM" id="Phobius"/>
    </source>
</evidence>
<sequence>MSQDSQPPRSRREARLQARLAPSGSDQRGRVALETPRSLDAVAAPARGAAPAGAGGGAAETSAGAGSERASQVRARDREARQVLNALTGSMPKIVQEPAAVPTRRQLRMQQLEREHVGGLGAGGAASVVPAPAEGTRDQAAQLQQSGAGDLEGPGMVADAAYNPERPALRGGRRDRRERRESQPDDGANLTAEDAVAARDELMNHAAGLAQLLETEAGQDPSQVDLKLLAEQKALAERAAILNRRAADKQRLSEQTKQGREAAVLPAVVRDPVSAPMEFVRLPGSDRQVMRPAATSFVPVTTDPAPVQQPAKSEAPAAAGTKSGRTPGSADNPQSSGSGAAGTGTQAVPKLAAAPKAAPAPRTQPAAKAKPAPKPEAVPRTQPVAAVKPKAGGSAPRTQPVSTVRPAPKASSTSGQAPEAATADQSGARSRLLAKAEAAAGSAASVQPRRAEASASSRAEAPASRRGEAPAARGSDAPATRRSQAGRRSEAPATRRSQTPATRQGQGSATRRSPAPATRRPAPLPDIAEGGAQPLRATRAHGLEPLDARTAGLAKANRDRLLVIGSLALGGLAFALGLIMMIIGMSN</sequence>
<organism evidence="3 4">
    <name type="scientific">Arthrobacter mobilis</name>
    <dbReference type="NCBI Taxonomy" id="2724944"/>
    <lineage>
        <taxon>Bacteria</taxon>
        <taxon>Bacillati</taxon>
        <taxon>Actinomycetota</taxon>
        <taxon>Actinomycetes</taxon>
        <taxon>Micrococcales</taxon>
        <taxon>Micrococcaceae</taxon>
        <taxon>Arthrobacter</taxon>
    </lineage>
</organism>
<feature type="compositionally biased region" description="Low complexity" evidence="1">
    <location>
        <begin position="508"/>
        <end position="521"/>
    </location>
</feature>
<feature type="transmembrane region" description="Helical" evidence="2">
    <location>
        <begin position="561"/>
        <end position="583"/>
    </location>
</feature>
<feature type="compositionally biased region" description="Low complexity" evidence="1">
    <location>
        <begin position="428"/>
        <end position="445"/>
    </location>
</feature>
<name>A0A7X6K5V9_9MICC</name>
<feature type="region of interest" description="Disordered" evidence="1">
    <location>
        <begin position="280"/>
        <end position="532"/>
    </location>
</feature>
<accession>A0A7X6K5V9</accession>
<feature type="compositionally biased region" description="Low complexity" evidence="1">
    <location>
        <begin position="59"/>
        <end position="70"/>
    </location>
</feature>
<evidence type="ECO:0000313" key="3">
    <source>
        <dbReference type="EMBL" id="NKX56185.1"/>
    </source>
</evidence>
<keyword evidence="2" id="KW-0472">Membrane</keyword>
<comment type="caution">
    <text evidence="3">The sequence shown here is derived from an EMBL/GenBank/DDBJ whole genome shotgun (WGS) entry which is preliminary data.</text>
</comment>
<dbReference type="Proteomes" id="UP000544090">
    <property type="component" value="Unassembled WGS sequence"/>
</dbReference>
<keyword evidence="2" id="KW-1133">Transmembrane helix</keyword>
<dbReference type="RefSeq" id="WP_168488269.1">
    <property type="nucleotide sequence ID" value="NZ_JAAZSQ010000020.1"/>
</dbReference>
<feature type="compositionally biased region" description="Low complexity" evidence="1">
    <location>
        <begin position="453"/>
        <end position="462"/>
    </location>
</feature>
<dbReference type="EMBL" id="JAAZSQ010000020">
    <property type="protein sequence ID" value="NKX56185.1"/>
    <property type="molecule type" value="Genomic_DNA"/>
</dbReference>
<gene>
    <name evidence="3" type="ORF">HGG74_16930</name>
</gene>
<keyword evidence="4" id="KW-1185">Reference proteome</keyword>
<feature type="region of interest" description="Disordered" evidence="1">
    <location>
        <begin position="94"/>
        <end position="194"/>
    </location>
</feature>
<proteinExistence type="predicted"/>
<keyword evidence="2" id="KW-0812">Transmembrane</keyword>
<dbReference type="AlphaFoldDB" id="A0A7X6K5V9"/>
<reference evidence="3 4" key="1">
    <citation type="submission" date="2020-04" db="EMBL/GenBank/DDBJ databases">
        <title>Arthrobacter sp. nov.</title>
        <authorList>
            <person name="Liu S."/>
        </authorList>
    </citation>
    <scope>NUCLEOTIDE SEQUENCE [LARGE SCALE GENOMIC DNA]</scope>
    <source>
        <strain evidence="3 4">E918</strain>
    </source>
</reference>
<evidence type="ECO:0000313" key="4">
    <source>
        <dbReference type="Proteomes" id="UP000544090"/>
    </source>
</evidence>
<feature type="compositionally biased region" description="Low complexity" evidence="1">
    <location>
        <begin position="334"/>
        <end position="370"/>
    </location>
</feature>
<feature type="compositionally biased region" description="Polar residues" evidence="1">
    <location>
        <begin position="323"/>
        <end position="333"/>
    </location>
</feature>
<feature type="compositionally biased region" description="Polar residues" evidence="1">
    <location>
        <begin position="495"/>
        <end position="507"/>
    </location>
</feature>
<feature type="compositionally biased region" description="Low complexity" evidence="1">
    <location>
        <begin position="43"/>
        <end position="52"/>
    </location>
</feature>
<feature type="region of interest" description="Disordered" evidence="1">
    <location>
        <begin position="1"/>
        <end position="80"/>
    </location>
</feature>